<dbReference type="Proteomes" id="UP000515180">
    <property type="component" value="Unplaced"/>
</dbReference>
<reference evidence="3" key="1">
    <citation type="submission" date="2025-08" db="UniProtKB">
        <authorList>
            <consortium name="RefSeq"/>
        </authorList>
    </citation>
    <scope>IDENTIFICATION</scope>
</reference>
<dbReference type="AlphaFoldDB" id="A0A6P3V148"/>
<dbReference type="PANTHER" id="PTHR47331">
    <property type="entry name" value="PHD-TYPE DOMAIN-CONTAINING PROTEIN"/>
    <property type="match status" value="1"/>
</dbReference>
<evidence type="ECO:0000256" key="1">
    <source>
        <dbReference type="SAM" id="MobiDB-lite"/>
    </source>
</evidence>
<accession>A0A6P3V148</accession>
<evidence type="ECO:0000313" key="2">
    <source>
        <dbReference type="Proteomes" id="UP000515180"/>
    </source>
</evidence>
<protein>
    <submittedName>
        <fullName evidence="3">Uncharacterized protein LOC105681285</fullName>
    </submittedName>
</protein>
<keyword evidence="2" id="KW-1185">Reference proteome</keyword>
<dbReference type="PANTHER" id="PTHR47331:SF5">
    <property type="entry name" value="RIBONUCLEASE H"/>
    <property type="match status" value="1"/>
</dbReference>
<name>A0A6P3V148_BOMIM</name>
<feature type="region of interest" description="Disordered" evidence="1">
    <location>
        <begin position="260"/>
        <end position="282"/>
    </location>
</feature>
<dbReference type="RefSeq" id="XP_012245614.1">
    <property type="nucleotide sequence ID" value="XM_012390191.1"/>
</dbReference>
<dbReference type="GeneID" id="105681285"/>
<organism evidence="2 3">
    <name type="scientific">Bombus impatiens</name>
    <name type="common">Bumblebee</name>
    <dbReference type="NCBI Taxonomy" id="132113"/>
    <lineage>
        <taxon>Eukaryota</taxon>
        <taxon>Metazoa</taxon>
        <taxon>Ecdysozoa</taxon>
        <taxon>Arthropoda</taxon>
        <taxon>Hexapoda</taxon>
        <taxon>Insecta</taxon>
        <taxon>Pterygota</taxon>
        <taxon>Neoptera</taxon>
        <taxon>Endopterygota</taxon>
        <taxon>Hymenoptera</taxon>
        <taxon>Apocrita</taxon>
        <taxon>Aculeata</taxon>
        <taxon>Apoidea</taxon>
        <taxon>Anthophila</taxon>
        <taxon>Apidae</taxon>
        <taxon>Bombus</taxon>
        <taxon>Pyrobombus</taxon>
    </lineage>
</organism>
<proteinExistence type="predicted"/>
<gene>
    <name evidence="3" type="primary">LOC105681285</name>
</gene>
<sequence>MNFMTNKLANSLGIKQGRCAVQIGALDDLSTTAKRFITATITSTDGKYKKTLRFLVIPAISTFIPNEPIDPSSLKLPRNIQLADPQFHCPAPIDVLLSTGSTFASPCIGQVNLAQPGEPELRLQKTRFGWEGRYIVALPFNKKLSSLGSSKTAAMSRLARYIVALPFNEKLSSLGSSKAAAMSRIASLHRRCQRGKQYETAYSAVIQEYLDLGHMTKINTDHATDHGHYLPHHGVIKESSDTTKLRVVFNGSASSTTGVSLNDALHTGPRLQDDLRNNPLRF</sequence>
<dbReference type="KEGG" id="bim:105681285"/>
<evidence type="ECO:0000313" key="3">
    <source>
        <dbReference type="RefSeq" id="XP_012245614.1"/>
    </source>
</evidence>
<dbReference type="OrthoDB" id="5920040at2759"/>